<proteinExistence type="predicted"/>
<dbReference type="PANTHER" id="PTHR34293">
    <property type="entry name" value="HTH-TYPE TRANSCRIPTIONAL REGULATOR TRMBL2"/>
    <property type="match status" value="1"/>
</dbReference>
<dbReference type="InterPro" id="IPR036390">
    <property type="entry name" value="WH_DNA-bd_sf"/>
</dbReference>
<dbReference type="PANTHER" id="PTHR34293:SF1">
    <property type="entry name" value="HTH-TYPE TRANSCRIPTIONAL REGULATOR TRMBL2"/>
    <property type="match status" value="1"/>
</dbReference>
<dbReference type="STRING" id="1798480.A2851_05465"/>
<evidence type="ECO:0000259" key="1">
    <source>
        <dbReference type="Pfam" id="PF01978"/>
    </source>
</evidence>
<name>A0A1F6CTF7_9BACT</name>
<dbReference type="EMBL" id="MFKT01000029">
    <property type="protein sequence ID" value="OGG52456.1"/>
    <property type="molecule type" value="Genomic_DNA"/>
</dbReference>
<evidence type="ECO:0000313" key="3">
    <source>
        <dbReference type="Proteomes" id="UP000176863"/>
    </source>
</evidence>
<dbReference type="Proteomes" id="UP000176863">
    <property type="component" value="Unassembled WGS sequence"/>
</dbReference>
<dbReference type="InterPro" id="IPR036388">
    <property type="entry name" value="WH-like_DNA-bd_sf"/>
</dbReference>
<comment type="caution">
    <text evidence="2">The sequence shown here is derived from an EMBL/GenBank/DDBJ whole genome shotgun (WGS) entry which is preliminary data.</text>
</comment>
<dbReference type="SUPFAM" id="SSF46785">
    <property type="entry name" value="Winged helix' DNA-binding domain"/>
    <property type="match status" value="1"/>
</dbReference>
<sequence length="250" mass="28058">MVINDELTTTLRQVGLTEKEAVVYVALLSLETGTAYQIAQQCEVKKPTVYVILEDLRKKGLVLKIPHAKKALFSASDLGGYLREQENRLKTAQSIIPKLHALGSGPPSSVYFFNGLNGFIQALGFKFETMRGKTYHSFYSVLAGGSKEIKEAYSKWDRKAVAADVGFKIIMAKEGGGKYYKDIFDLAKAGEDIEIRLLEKYDYPPTTTIEIAEDFIRILDETREQATIIDNKQTADAMRQIFQVVWEKGV</sequence>
<dbReference type="AlphaFoldDB" id="A0A1F6CTF7"/>
<protein>
    <recommendedName>
        <fullName evidence="1">Transcription regulator TrmB N-terminal domain-containing protein</fullName>
    </recommendedName>
</protein>
<dbReference type="InterPro" id="IPR051797">
    <property type="entry name" value="TrmB-like"/>
</dbReference>
<dbReference type="Gene3D" id="1.10.10.10">
    <property type="entry name" value="Winged helix-like DNA-binding domain superfamily/Winged helix DNA-binding domain"/>
    <property type="match status" value="1"/>
</dbReference>
<dbReference type="InterPro" id="IPR002831">
    <property type="entry name" value="Tscrpt_reg_TrmB_N"/>
</dbReference>
<accession>A0A1F6CTF7</accession>
<organism evidence="2 3">
    <name type="scientific">Candidatus Kaiserbacteria bacterium RIFCSPHIGHO2_01_FULL_53_29</name>
    <dbReference type="NCBI Taxonomy" id="1798480"/>
    <lineage>
        <taxon>Bacteria</taxon>
        <taxon>Candidatus Kaiseribacteriota</taxon>
    </lineage>
</organism>
<evidence type="ECO:0000313" key="2">
    <source>
        <dbReference type="EMBL" id="OGG52456.1"/>
    </source>
</evidence>
<dbReference type="Pfam" id="PF01978">
    <property type="entry name" value="TrmB"/>
    <property type="match status" value="1"/>
</dbReference>
<gene>
    <name evidence="2" type="ORF">A2851_05465</name>
</gene>
<feature type="domain" description="Transcription regulator TrmB N-terminal" evidence="1">
    <location>
        <begin position="11"/>
        <end position="77"/>
    </location>
</feature>
<reference evidence="2 3" key="1">
    <citation type="journal article" date="2016" name="Nat. Commun.">
        <title>Thousands of microbial genomes shed light on interconnected biogeochemical processes in an aquifer system.</title>
        <authorList>
            <person name="Anantharaman K."/>
            <person name="Brown C.T."/>
            <person name="Hug L.A."/>
            <person name="Sharon I."/>
            <person name="Castelle C.J."/>
            <person name="Probst A.J."/>
            <person name="Thomas B.C."/>
            <person name="Singh A."/>
            <person name="Wilkins M.J."/>
            <person name="Karaoz U."/>
            <person name="Brodie E.L."/>
            <person name="Williams K.H."/>
            <person name="Hubbard S.S."/>
            <person name="Banfield J.F."/>
        </authorList>
    </citation>
    <scope>NUCLEOTIDE SEQUENCE [LARGE SCALE GENOMIC DNA]</scope>
</reference>